<protein>
    <submittedName>
        <fullName evidence="1">Beta-phosphoglucomutase</fullName>
    </submittedName>
</protein>
<dbReference type="Proteomes" id="UP000273154">
    <property type="component" value="Chromosome"/>
</dbReference>
<gene>
    <name evidence="1" type="primary">pgmB_2</name>
    <name evidence="1" type="ORF">Pcatena_09160</name>
</gene>
<dbReference type="GeneID" id="88849051"/>
<accession>A0A3G9K8E0</accession>
<dbReference type="EMBL" id="AP019367">
    <property type="protein sequence ID" value="BBH50329.1"/>
    <property type="molecule type" value="Genomic_DNA"/>
</dbReference>
<dbReference type="InterPro" id="IPR023198">
    <property type="entry name" value="PGP-like_dom2"/>
</dbReference>
<evidence type="ECO:0000313" key="1">
    <source>
        <dbReference type="EMBL" id="BBH50329.1"/>
    </source>
</evidence>
<proteinExistence type="predicted"/>
<dbReference type="Pfam" id="PF13419">
    <property type="entry name" value="HAD_2"/>
    <property type="match status" value="1"/>
</dbReference>
<organism evidence="1 2">
    <name type="scientific">Parolsenella catena</name>
    <dbReference type="NCBI Taxonomy" id="2003188"/>
    <lineage>
        <taxon>Bacteria</taxon>
        <taxon>Bacillati</taxon>
        <taxon>Actinomycetota</taxon>
        <taxon>Coriobacteriia</taxon>
        <taxon>Coriobacteriales</taxon>
        <taxon>Atopobiaceae</taxon>
        <taxon>Parolsenella</taxon>
    </lineage>
</organism>
<reference evidence="2" key="1">
    <citation type="submission" date="2018-11" db="EMBL/GenBank/DDBJ databases">
        <title>Comparative genomics of Parolsenella catena and Libanicoccus massiliensis: Reclassification of Libanicoccus massiliensis as Parolsenella massiliensis comb. nov.</title>
        <authorList>
            <person name="Sakamoto M."/>
            <person name="Ikeyama N."/>
            <person name="Murakami T."/>
            <person name="Mori H."/>
            <person name="Yuki M."/>
            <person name="Ohkuma M."/>
        </authorList>
    </citation>
    <scope>NUCLEOTIDE SEQUENCE [LARGE SCALE GENOMIC DNA]</scope>
    <source>
        <strain evidence="2">JCM 31932</strain>
    </source>
</reference>
<dbReference type="Gene3D" id="1.10.150.240">
    <property type="entry name" value="Putative phosphatase, domain 2"/>
    <property type="match status" value="1"/>
</dbReference>
<evidence type="ECO:0000313" key="2">
    <source>
        <dbReference type="Proteomes" id="UP000273154"/>
    </source>
</evidence>
<dbReference type="PANTHER" id="PTHR18901">
    <property type="entry name" value="2-DEOXYGLUCOSE-6-PHOSPHATE PHOSPHATASE 2"/>
    <property type="match status" value="1"/>
</dbReference>
<keyword evidence="2" id="KW-1185">Reference proteome</keyword>
<dbReference type="PANTHER" id="PTHR18901:SF38">
    <property type="entry name" value="PSEUDOURIDINE-5'-PHOSPHATASE"/>
    <property type="match status" value="1"/>
</dbReference>
<dbReference type="InterPro" id="IPR023214">
    <property type="entry name" value="HAD_sf"/>
</dbReference>
<dbReference type="InterPro" id="IPR006439">
    <property type="entry name" value="HAD-SF_hydro_IA"/>
</dbReference>
<dbReference type="KEGG" id="pcat:Pcatena_09160"/>
<dbReference type="PRINTS" id="PR00413">
    <property type="entry name" value="HADHALOGNASE"/>
</dbReference>
<sequence>MSKISGAIFDCDGTLLDSMSMWYDMFDELFRSYGLEPTSEAIDKVEAMTIPDTCTYLHAELGMGGSVEELYDHVERIVTYDYEHKVSEMPGARGMLESLAGAGIPMVVASSSPSPFVRKALACHGMLDFFSDTLCTADVRQGRDKDFPDVYLEALDRLGTSLAETWVFEDAPFAVRSARRMGLHVVGIHNDHDGRDEDFIRSWSDIFTHNYDDVSLEAIHTFDDAARKATPEEA</sequence>
<dbReference type="SFLD" id="SFLDG01129">
    <property type="entry name" value="C1.5:_HAD__Beta-PGM__Phosphata"/>
    <property type="match status" value="1"/>
</dbReference>
<dbReference type="OrthoDB" id="9797743at2"/>
<dbReference type="CDD" id="cd07505">
    <property type="entry name" value="HAD_BPGM-like"/>
    <property type="match status" value="1"/>
</dbReference>
<dbReference type="InterPro" id="IPR041492">
    <property type="entry name" value="HAD_2"/>
</dbReference>
<dbReference type="InterPro" id="IPR036412">
    <property type="entry name" value="HAD-like_sf"/>
</dbReference>
<dbReference type="SUPFAM" id="SSF56784">
    <property type="entry name" value="HAD-like"/>
    <property type="match status" value="1"/>
</dbReference>
<name>A0A3G9K8E0_9ACTN</name>
<dbReference type="SFLD" id="SFLDS00003">
    <property type="entry name" value="Haloacid_Dehalogenase"/>
    <property type="match status" value="1"/>
</dbReference>
<dbReference type="AlphaFoldDB" id="A0A3G9K8E0"/>
<dbReference type="RefSeq" id="WP_126422067.1">
    <property type="nucleotide sequence ID" value="NZ_AP019367.1"/>
</dbReference>
<dbReference type="NCBIfam" id="TIGR01509">
    <property type="entry name" value="HAD-SF-IA-v3"/>
    <property type="match status" value="1"/>
</dbReference>
<dbReference type="Gene3D" id="3.40.50.1000">
    <property type="entry name" value="HAD superfamily/HAD-like"/>
    <property type="match status" value="1"/>
</dbReference>
<dbReference type="GO" id="GO:0016791">
    <property type="term" value="F:phosphatase activity"/>
    <property type="evidence" value="ECO:0007669"/>
    <property type="project" value="TreeGrafter"/>
</dbReference>